<protein>
    <recommendedName>
        <fullName evidence="5">LysM domain-containing protein</fullName>
    </recommendedName>
</protein>
<dbReference type="InterPro" id="IPR036779">
    <property type="entry name" value="LysM_dom_sf"/>
</dbReference>
<keyword evidence="2" id="KW-0843">Virulence</keyword>
<keyword evidence="1" id="KW-0147">Chitin-binding</keyword>
<proteinExistence type="inferred from homology"/>
<name>A0A8H4TFZ3_9HYPO</name>
<dbReference type="OrthoDB" id="5985073at2759"/>
<dbReference type="EMBL" id="JABFAI010000073">
    <property type="protein sequence ID" value="KAF4957216.1"/>
    <property type="molecule type" value="Genomic_DNA"/>
</dbReference>
<reference evidence="6" key="2">
    <citation type="submission" date="2020-05" db="EMBL/GenBank/DDBJ databases">
        <authorList>
            <person name="Kim H.-S."/>
            <person name="Proctor R.H."/>
            <person name="Brown D.W."/>
        </authorList>
    </citation>
    <scope>NUCLEOTIDE SEQUENCE</scope>
    <source>
        <strain evidence="6">NRRL 45417</strain>
    </source>
</reference>
<comment type="caution">
    <text evidence="6">The sequence shown here is derived from an EMBL/GenBank/DDBJ whole genome shotgun (WGS) entry which is preliminary data.</text>
</comment>
<dbReference type="AlphaFoldDB" id="A0A8H4TFZ3"/>
<keyword evidence="4" id="KW-0732">Signal</keyword>
<dbReference type="InterPro" id="IPR018392">
    <property type="entry name" value="LysM"/>
</dbReference>
<dbReference type="Proteomes" id="UP000604273">
    <property type="component" value="Unassembled WGS sequence"/>
</dbReference>
<gene>
    <name evidence="6" type="ORF">FGADI_3281</name>
</gene>
<dbReference type="InterPro" id="IPR052210">
    <property type="entry name" value="LysM1-like"/>
</dbReference>
<feature type="chain" id="PRO_5034238648" description="LysM domain-containing protein" evidence="4">
    <location>
        <begin position="22"/>
        <end position="530"/>
    </location>
</feature>
<evidence type="ECO:0000313" key="6">
    <source>
        <dbReference type="EMBL" id="KAF4957216.1"/>
    </source>
</evidence>
<reference evidence="6" key="1">
    <citation type="journal article" date="2020" name="BMC Genomics">
        <title>Correction to: Identification and distribution of gene clusters required for synthesis of sphingolipid metabolism inhibitors in diverse species of the filamentous fungus Fusarium.</title>
        <authorList>
            <person name="Kim H.S."/>
            <person name="Lohmar J.M."/>
            <person name="Busman M."/>
            <person name="Brown D.W."/>
            <person name="Naumann T.A."/>
            <person name="Divon H.H."/>
            <person name="Lysoe E."/>
            <person name="Uhlig S."/>
            <person name="Proctor R.H."/>
        </authorList>
    </citation>
    <scope>NUCLEOTIDE SEQUENCE</scope>
    <source>
        <strain evidence="6">NRRL 45417</strain>
    </source>
</reference>
<feature type="domain" description="LysM" evidence="5">
    <location>
        <begin position="291"/>
        <end position="341"/>
    </location>
</feature>
<dbReference type="Gene3D" id="3.10.350.10">
    <property type="entry name" value="LysM domain"/>
    <property type="match status" value="1"/>
</dbReference>
<dbReference type="GO" id="GO:0008061">
    <property type="term" value="F:chitin binding"/>
    <property type="evidence" value="ECO:0007669"/>
    <property type="project" value="UniProtKB-KW"/>
</dbReference>
<feature type="domain" description="LysM" evidence="5">
    <location>
        <begin position="448"/>
        <end position="497"/>
    </location>
</feature>
<evidence type="ECO:0000256" key="4">
    <source>
        <dbReference type="SAM" id="SignalP"/>
    </source>
</evidence>
<sequence>MDSSIHRIVWGLFVFFSFAFGHPNHHRLLEQHHDDLKAQGNPKLSDDEGIFANAPAALSGVNKARVKNPSFNEYEMTKDAQLSVADPLKISGKREFSGFLIHQPDDIDDLGLPTVCQAALTKRVLCDWEVESFADLDYRKSSRARHRADSICDAGCGQSLRSWYDTVAAACDGQTIGGSLPMLLGGYMWAAYNETCLKSESGDYCNDVIAKFTRVSHYTEMPLEEMCSACYAKRFATMNYSPYSLHSLYREVSKEQLEYIYSKCGLKEPTQIPSSVLPDQENTSLHCGTDEWYTTSDAKETCNSVALKHSVSSAALFNANQYRLSKCYNGTTIGAGTKLCIPPRCPRTYILRPDENCFSIEYNRTNQLQFGDIELYNPGVGSDCFHLHEFAFVYGTVLCLGPQLGQYNNSTNSADTTTPQVQNPYTYNKIAPPKGAKLPEGTTERCGGWHVAEKADTCARICAAAGIHIDLLLEVNSDLGDAQKCSDNLAAGNAYCVRPNYDWKVPFPVRTEVKATYYFTFDAGQPTKAT</sequence>
<accession>A0A8H4TFZ3</accession>
<feature type="signal peptide" evidence="4">
    <location>
        <begin position="1"/>
        <end position="21"/>
    </location>
</feature>
<organism evidence="6 7">
    <name type="scientific">Fusarium gaditjirri</name>
    <dbReference type="NCBI Taxonomy" id="282569"/>
    <lineage>
        <taxon>Eukaryota</taxon>
        <taxon>Fungi</taxon>
        <taxon>Dikarya</taxon>
        <taxon>Ascomycota</taxon>
        <taxon>Pezizomycotina</taxon>
        <taxon>Sordariomycetes</taxon>
        <taxon>Hypocreomycetidae</taxon>
        <taxon>Hypocreales</taxon>
        <taxon>Nectriaceae</taxon>
        <taxon>Fusarium</taxon>
        <taxon>Fusarium nisikadoi species complex</taxon>
    </lineage>
</organism>
<evidence type="ECO:0000256" key="3">
    <source>
        <dbReference type="ARBA" id="ARBA00044955"/>
    </source>
</evidence>
<comment type="similarity">
    <text evidence="3">Belongs to the secreted LysM effector family.</text>
</comment>
<evidence type="ECO:0000313" key="7">
    <source>
        <dbReference type="Proteomes" id="UP000604273"/>
    </source>
</evidence>
<keyword evidence="7" id="KW-1185">Reference proteome</keyword>
<evidence type="ECO:0000256" key="2">
    <source>
        <dbReference type="ARBA" id="ARBA00023026"/>
    </source>
</evidence>
<dbReference type="PROSITE" id="PS51782">
    <property type="entry name" value="LYSM"/>
    <property type="match status" value="2"/>
</dbReference>
<evidence type="ECO:0000259" key="5">
    <source>
        <dbReference type="PROSITE" id="PS51782"/>
    </source>
</evidence>
<dbReference type="PANTHER" id="PTHR34997:SF16">
    <property type="entry name" value="LYSM DOMAIN-CONTAINING PROTEIN"/>
    <property type="match status" value="1"/>
</dbReference>
<evidence type="ECO:0000256" key="1">
    <source>
        <dbReference type="ARBA" id="ARBA00022669"/>
    </source>
</evidence>
<dbReference type="Pfam" id="PF01476">
    <property type="entry name" value="LysM"/>
    <property type="match status" value="1"/>
</dbReference>
<dbReference type="PANTHER" id="PTHR34997">
    <property type="entry name" value="AM15"/>
    <property type="match status" value="1"/>
</dbReference>